<feature type="region of interest" description="Disordered" evidence="1">
    <location>
        <begin position="1"/>
        <end position="47"/>
    </location>
</feature>
<dbReference type="AlphaFoldDB" id="X0UZZ4"/>
<feature type="compositionally biased region" description="Basic and acidic residues" evidence="1">
    <location>
        <begin position="33"/>
        <end position="47"/>
    </location>
</feature>
<comment type="caution">
    <text evidence="2">The sequence shown here is derived from an EMBL/GenBank/DDBJ whole genome shotgun (WGS) entry which is preliminary data.</text>
</comment>
<protein>
    <submittedName>
        <fullName evidence="2">Uncharacterized protein</fullName>
    </submittedName>
</protein>
<organism evidence="2">
    <name type="scientific">marine sediment metagenome</name>
    <dbReference type="NCBI Taxonomy" id="412755"/>
    <lineage>
        <taxon>unclassified sequences</taxon>
        <taxon>metagenomes</taxon>
        <taxon>ecological metagenomes</taxon>
    </lineage>
</organism>
<sequence>MESVPGEETRKERRTRQQAVYQRTQAGKATSKRYYERHSKQVKERVSEYRGRNPKYQQEYRNTIIGYLRYTYGNMKNRCTNYEHHGYRYYGGRGIQCLFVSSQGFVDYVIKELQIDPRGKQVHRINNNKHYEPGNITFVTNKEHD</sequence>
<evidence type="ECO:0000313" key="2">
    <source>
        <dbReference type="EMBL" id="GAG04757.1"/>
    </source>
</evidence>
<feature type="non-terminal residue" evidence="2">
    <location>
        <position position="145"/>
    </location>
</feature>
<gene>
    <name evidence="2" type="ORF">S01H1_32637</name>
</gene>
<evidence type="ECO:0000256" key="1">
    <source>
        <dbReference type="SAM" id="MobiDB-lite"/>
    </source>
</evidence>
<dbReference type="EMBL" id="BARS01020220">
    <property type="protein sequence ID" value="GAG04757.1"/>
    <property type="molecule type" value="Genomic_DNA"/>
</dbReference>
<proteinExistence type="predicted"/>
<reference evidence="2" key="1">
    <citation type="journal article" date="2014" name="Front. Microbiol.">
        <title>High frequency of phylogenetically diverse reductive dehalogenase-homologous genes in deep subseafloor sedimentary metagenomes.</title>
        <authorList>
            <person name="Kawai M."/>
            <person name="Futagami T."/>
            <person name="Toyoda A."/>
            <person name="Takaki Y."/>
            <person name="Nishi S."/>
            <person name="Hori S."/>
            <person name="Arai W."/>
            <person name="Tsubouchi T."/>
            <person name="Morono Y."/>
            <person name="Uchiyama I."/>
            <person name="Ito T."/>
            <person name="Fujiyama A."/>
            <person name="Inagaki F."/>
            <person name="Takami H."/>
        </authorList>
    </citation>
    <scope>NUCLEOTIDE SEQUENCE</scope>
    <source>
        <strain evidence="2">Expedition CK06-06</strain>
    </source>
</reference>
<accession>X0UZZ4</accession>
<feature type="compositionally biased region" description="Polar residues" evidence="1">
    <location>
        <begin position="17"/>
        <end position="28"/>
    </location>
</feature>
<name>X0UZZ4_9ZZZZ</name>